<organism evidence="5">
    <name type="scientific">Naegleria gruberi</name>
    <name type="common">Amoeba</name>
    <dbReference type="NCBI Taxonomy" id="5762"/>
    <lineage>
        <taxon>Eukaryota</taxon>
        <taxon>Discoba</taxon>
        <taxon>Heterolobosea</taxon>
        <taxon>Tetramitia</taxon>
        <taxon>Eutetramitia</taxon>
        <taxon>Vahlkampfiidae</taxon>
        <taxon>Naegleria</taxon>
    </lineage>
</organism>
<dbReference type="SUPFAM" id="SSF56053">
    <property type="entry name" value="Ribosomal protein L6"/>
    <property type="match status" value="1"/>
</dbReference>
<evidence type="ECO:0000256" key="1">
    <source>
        <dbReference type="ARBA" id="ARBA00009356"/>
    </source>
</evidence>
<reference evidence="5" key="1">
    <citation type="submission" date="2000-07" db="EMBL/GenBank/DDBJ databases">
        <title>The mitochondrial genome of the supposedly primitive protist, Naegleria gruberi.</title>
        <authorList>
            <person name="Burger G."/>
            <person name="Lang B.F."/>
            <person name="Nerad T.A."/>
            <person name="Gray M.W."/>
        </authorList>
    </citation>
    <scope>NUCLEOTIDE SEQUENCE</scope>
</reference>
<sequence>MSFKQFFYINNLYFYVELNTYLVGTDLSFFKYKFNSSFFFFIMDNIFYFFYFNLLETEKNINMLWKKNKYLFFSFFKSNIFYNIKHLKLEGRGYKLYYYLNYVIFKLGYSHLCYFLLPLNVSFFSKKKKSHFKVVSLSNELIGNLLFRMQSFRIPNTFKKKGIFIA</sequence>
<keyword evidence="3" id="KW-0687">Ribonucleoprotein</keyword>
<evidence type="ECO:0000256" key="3">
    <source>
        <dbReference type="ARBA" id="ARBA00023274"/>
    </source>
</evidence>
<dbReference type="RefSeq" id="NP_066528.1">
    <property type="nucleotide sequence ID" value="NC_002573.1"/>
</dbReference>
<protein>
    <submittedName>
        <fullName evidence="5">Ribosomal protein L6</fullName>
    </submittedName>
</protein>
<dbReference type="GO" id="GO:1990904">
    <property type="term" value="C:ribonucleoprotein complex"/>
    <property type="evidence" value="ECO:0007669"/>
    <property type="project" value="UniProtKB-KW"/>
</dbReference>
<dbReference type="PIRSF" id="PIRSF002162">
    <property type="entry name" value="Ribosomal_L6"/>
    <property type="match status" value="1"/>
</dbReference>
<keyword evidence="4" id="KW-0812">Transmembrane</keyword>
<dbReference type="InterPro" id="IPR000702">
    <property type="entry name" value="Ribosomal_uL6-like"/>
</dbReference>
<geneLocation type="mitochondrion" evidence="5"/>
<keyword evidence="4" id="KW-1133">Transmembrane helix</keyword>
<dbReference type="GO" id="GO:0006412">
    <property type="term" value="P:translation"/>
    <property type="evidence" value="ECO:0007669"/>
    <property type="project" value="InterPro"/>
</dbReference>
<dbReference type="Gene3D" id="3.90.930.12">
    <property type="entry name" value="Ribosomal protein L6, alpha-beta domain"/>
    <property type="match status" value="1"/>
</dbReference>
<feature type="transmembrane region" description="Helical" evidence="4">
    <location>
        <begin position="96"/>
        <end position="119"/>
    </location>
</feature>
<gene>
    <name evidence="5" type="primary">rpl6</name>
</gene>
<dbReference type="GeneID" id="800698"/>
<dbReference type="AlphaFoldDB" id="Q9G8P8"/>
<dbReference type="InterPro" id="IPR036789">
    <property type="entry name" value="Ribosomal_uL6-like_a/b-dom_sf"/>
</dbReference>
<dbReference type="GO" id="GO:0019843">
    <property type="term" value="F:rRNA binding"/>
    <property type="evidence" value="ECO:0007669"/>
    <property type="project" value="InterPro"/>
</dbReference>
<keyword evidence="5" id="KW-0496">Mitochondrion</keyword>
<dbReference type="GO" id="GO:0003735">
    <property type="term" value="F:structural constituent of ribosome"/>
    <property type="evidence" value="ECO:0007669"/>
    <property type="project" value="InterPro"/>
</dbReference>
<dbReference type="GO" id="GO:0005840">
    <property type="term" value="C:ribosome"/>
    <property type="evidence" value="ECO:0007669"/>
    <property type="project" value="UniProtKB-KW"/>
</dbReference>
<keyword evidence="2 5" id="KW-0689">Ribosomal protein</keyword>
<dbReference type="EMBL" id="AF288092">
    <property type="protein sequence ID" value="AAG17806.1"/>
    <property type="molecule type" value="Genomic_DNA"/>
</dbReference>
<comment type="similarity">
    <text evidence="1">Belongs to the universal ribosomal protein uL6 family.</text>
</comment>
<name>Q9G8P8_NAEGR</name>
<proteinExistence type="inferred from homology"/>
<feature type="transmembrane region" description="Helical" evidence="4">
    <location>
        <begin position="67"/>
        <end position="84"/>
    </location>
</feature>
<accession>Q9G8P8</accession>
<feature type="transmembrane region" description="Helical" evidence="4">
    <location>
        <begin position="12"/>
        <end position="30"/>
    </location>
</feature>
<evidence type="ECO:0000256" key="2">
    <source>
        <dbReference type="ARBA" id="ARBA00022980"/>
    </source>
</evidence>
<feature type="transmembrane region" description="Helical" evidence="4">
    <location>
        <begin position="36"/>
        <end position="55"/>
    </location>
</feature>
<evidence type="ECO:0000256" key="4">
    <source>
        <dbReference type="SAM" id="Phobius"/>
    </source>
</evidence>
<keyword evidence="4" id="KW-0472">Membrane</keyword>
<evidence type="ECO:0000313" key="5">
    <source>
        <dbReference type="EMBL" id="AAG17806.1"/>
    </source>
</evidence>